<dbReference type="PANTHER" id="PTHR18952:SF274">
    <property type="entry name" value="ALPHA-CARBONIC ANHYDRASE DOMAIN-CONTAINING PROTEIN"/>
    <property type="match status" value="1"/>
</dbReference>
<dbReference type="AlphaFoldDB" id="A0A6A6FYR3"/>
<reference evidence="4" key="1">
    <citation type="journal article" date="2020" name="Stud. Mycol.">
        <title>101 Dothideomycetes genomes: A test case for predicting lifestyles and emergence of pathogens.</title>
        <authorList>
            <person name="Haridas S."/>
            <person name="Albert R."/>
            <person name="Binder M."/>
            <person name="Bloem J."/>
            <person name="LaButti K."/>
            <person name="Salamov A."/>
            <person name="Andreopoulos B."/>
            <person name="Baker S."/>
            <person name="Barry K."/>
            <person name="Bills G."/>
            <person name="Bluhm B."/>
            <person name="Cannon C."/>
            <person name="Castanera R."/>
            <person name="Culley D."/>
            <person name="Daum C."/>
            <person name="Ezra D."/>
            <person name="Gonzalez J."/>
            <person name="Henrissat B."/>
            <person name="Kuo A."/>
            <person name="Liang C."/>
            <person name="Lipzen A."/>
            <person name="Lutzoni F."/>
            <person name="Magnuson J."/>
            <person name="Mondo S."/>
            <person name="Nolan M."/>
            <person name="Ohm R."/>
            <person name="Pangilinan J."/>
            <person name="Park H.-J."/>
            <person name="Ramirez L."/>
            <person name="Alfaro M."/>
            <person name="Sun H."/>
            <person name="Tritt A."/>
            <person name="Yoshinaga Y."/>
            <person name="Zwiers L.-H."/>
            <person name="Turgeon B."/>
            <person name="Goodwin S."/>
            <person name="Spatafora J."/>
            <person name="Crous P."/>
            <person name="Grigoriev I."/>
        </authorList>
    </citation>
    <scope>NUCLEOTIDE SEQUENCE [LARGE SCALE GENOMIC DNA]</scope>
    <source>
        <strain evidence="4">CECT 20119</strain>
    </source>
</reference>
<proteinExistence type="predicted"/>
<dbReference type="PANTHER" id="PTHR18952">
    <property type="entry name" value="CARBONIC ANHYDRASE"/>
    <property type="match status" value="1"/>
</dbReference>
<dbReference type="InterPro" id="IPR041891">
    <property type="entry name" value="Alpha_CA_prokaryot-like"/>
</dbReference>
<organism evidence="3 4">
    <name type="scientific">Elsinoe ampelina</name>
    <dbReference type="NCBI Taxonomy" id="302913"/>
    <lineage>
        <taxon>Eukaryota</taxon>
        <taxon>Fungi</taxon>
        <taxon>Dikarya</taxon>
        <taxon>Ascomycota</taxon>
        <taxon>Pezizomycotina</taxon>
        <taxon>Dothideomycetes</taxon>
        <taxon>Dothideomycetidae</taxon>
        <taxon>Myriangiales</taxon>
        <taxon>Elsinoaceae</taxon>
        <taxon>Elsinoe</taxon>
    </lineage>
</organism>
<dbReference type="SMART" id="SM01057">
    <property type="entry name" value="Carb_anhydrase"/>
    <property type="match status" value="1"/>
</dbReference>
<protein>
    <submittedName>
        <fullName evidence="3">Alpha carbonic anhydrase</fullName>
    </submittedName>
</protein>
<dbReference type="InterPro" id="IPR023561">
    <property type="entry name" value="Carbonic_anhydrase_a-class"/>
</dbReference>
<name>A0A6A6FYR3_9PEZI</name>
<dbReference type="EMBL" id="ML992539">
    <property type="protein sequence ID" value="KAF2218533.1"/>
    <property type="molecule type" value="Genomic_DNA"/>
</dbReference>
<dbReference type="Gene3D" id="3.10.200.10">
    <property type="entry name" value="Alpha carbonic anhydrase"/>
    <property type="match status" value="1"/>
</dbReference>
<evidence type="ECO:0000256" key="1">
    <source>
        <dbReference type="SAM" id="SignalP"/>
    </source>
</evidence>
<dbReference type="InterPro" id="IPR036398">
    <property type="entry name" value="CA_dom_sf"/>
</dbReference>
<feature type="domain" description="Alpha-carbonic anhydrase" evidence="2">
    <location>
        <begin position="46"/>
        <end position="278"/>
    </location>
</feature>
<keyword evidence="4" id="KW-1185">Reference proteome</keyword>
<evidence type="ECO:0000313" key="3">
    <source>
        <dbReference type="EMBL" id="KAF2218533.1"/>
    </source>
</evidence>
<evidence type="ECO:0000313" key="4">
    <source>
        <dbReference type="Proteomes" id="UP000799538"/>
    </source>
</evidence>
<dbReference type="OrthoDB" id="429145at2759"/>
<evidence type="ECO:0000259" key="2">
    <source>
        <dbReference type="PROSITE" id="PS51144"/>
    </source>
</evidence>
<dbReference type="Pfam" id="PF00194">
    <property type="entry name" value="Carb_anhydrase"/>
    <property type="match status" value="1"/>
</dbReference>
<feature type="signal peptide" evidence="1">
    <location>
        <begin position="1"/>
        <end position="16"/>
    </location>
</feature>
<dbReference type="SUPFAM" id="SSF51069">
    <property type="entry name" value="Carbonic anhydrase"/>
    <property type="match status" value="1"/>
</dbReference>
<keyword evidence="1" id="KW-0732">Signal</keyword>
<dbReference type="InterPro" id="IPR001148">
    <property type="entry name" value="CA_dom"/>
</dbReference>
<dbReference type="CDD" id="cd03124">
    <property type="entry name" value="alpha_CA_prokaryotic_like"/>
    <property type="match status" value="1"/>
</dbReference>
<dbReference type="GO" id="GO:0004089">
    <property type="term" value="F:carbonate dehydratase activity"/>
    <property type="evidence" value="ECO:0007669"/>
    <property type="project" value="InterPro"/>
</dbReference>
<dbReference type="Proteomes" id="UP000799538">
    <property type="component" value="Unassembled WGS sequence"/>
</dbReference>
<sequence length="278" mass="31182">MPSLTTFAALLPAALACSDHLNFQRTPKLIGRQVSDNRTTRIPQDADWAYEASFNWGRINPEYELCQTGTQQSPIGFSLNQGLSTNHIPDFSNVSGLYTGNFYNWGYGPAFTLLHDKGVYETLPSVSFDNETDYLSGWHVHTPADHTVGGDRSKAELHYVFTDGGGDYRAVAAIRLDAGGQNNSFFDAVPKPFIGFNETDQQMEVDLPLRLPIEAVGNFTEFWTYRGSLTSPPCTEGVRFFMARNIMFVSDDQMREILRVGAYSARQEQEVWRHGVNE</sequence>
<dbReference type="GO" id="GO:0008270">
    <property type="term" value="F:zinc ion binding"/>
    <property type="evidence" value="ECO:0007669"/>
    <property type="project" value="InterPro"/>
</dbReference>
<gene>
    <name evidence="3" type="ORF">BDZ85DRAFT_81387</name>
</gene>
<accession>A0A6A6FYR3</accession>
<feature type="chain" id="PRO_5025662811" evidence="1">
    <location>
        <begin position="17"/>
        <end position="278"/>
    </location>
</feature>
<dbReference type="PROSITE" id="PS51144">
    <property type="entry name" value="ALPHA_CA_2"/>
    <property type="match status" value="1"/>
</dbReference>